<dbReference type="RefSeq" id="WP_206687657.1">
    <property type="nucleotide sequence ID" value="NZ_BAABKZ010000001.1"/>
</dbReference>
<dbReference type="Gene3D" id="3.90.1150.10">
    <property type="entry name" value="Aspartate Aminotransferase, domain 1"/>
    <property type="match status" value="1"/>
</dbReference>
<evidence type="ECO:0000256" key="1">
    <source>
        <dbReference type="ARBA" id="ARBA00022898"/>
    </source>
</evidence>
<dbReference type="EMBL" id="BAABKZ010000001">
    <property type="protein sequence ID" value="GAA5083512.1"/>
    <property type="molecule type" value="Genomic_DNA"/>
</dbReference>
<protein>
    <submittedName>
        <fullName evidence="4">DegT/DnrJ/EryC1/StrS family aminotransferase</fullName>
    </submittedName>
</protein>
<dbReference type="CDD" id="cd00616">
    <property type="entry name" value="AHBA_syn"/>
    <property type="match status" value="1"/>
</dbReference>
<keyword evidence="4" id="KW-0032">Aminotransferase</keyword>
<reference evidence="5" key="1">
    <citation type="journal article" date="2019" name="Int. J. Syst. Evol. Microbiol.">
        <title>The Global Catalogue of Microorganisms (GCM) 10K type strain sequencing project: providing services to taxonomists for standard genome sequencing and annotation.</title>
        <authorList>
            <consortium name="The Broad Institute Genomics Platform"/>
            <consortium name="The Broad Institute Genome Sequencing Center for Infectious Disease"/>
            <person name="Wu L."/>
            <person name="Ma J."/>
        </authorList>
    </citation>
    <scope>NUCLEOTIDE SEQUENCE [LARGE SCALE GENOMIC DNA]</scope>
    <source>
        <strain evidence="5">JCM 18959</strain>
    </source>
</reference>
<dbReference type="SUPFAM" id="SSF53383">
    <property type="entry name" value="PLP-dependent transferases"/>
    <property type="match status" value="1"/>
</dbReference>
<dbReference type="InterPro" id="IPR015421">
    <property type="entry name" value="PyrdxlP-dep_Trfase_major"/>
</dbReference>
<dbReference type="Pfam" id="PF01041">
    <property type="entry name" value="DegT_DnrJ_EryC1"/>
    <property type="match status" value="1"/>
</dbReference>
<comment type="caution">
    <text evidence="4">The sequence shown here is derived from an EMBL/GenBank/DDBJ whole genome shotgun (WGS) entry which is preliminary data.</text>
</comment>
<sequence>MPTNNVPMLDLQYQHRLVAAEVAEGFTRVLDASSYVLGPEAAAFERAYAEYLGVAHVLGVGNGTDALVLALRAAGIGEGDEVILPANTFVATAEAVALVGAKPVLVDSGEDFLIEADAVAVALTPLTRAVLPVHLYGQVADVQAIRGVVGSDVVVIEDAAQSQGAVRDGRAAGSLGDIAATSFYPGKNLGAYGDAGGVSTDSDRLADAVRALRNHGGVERYQHDVIGTNSRLDGLQAVVLSAKLRRLDEWNEQRRTIADRYRLLLGDVAAVALPIVGERSAHVYHQFVIQVDDRDRVFDEMAAAGIGVGIHYPKPIHLLGAFADRGLGAAGAFPRAERQAGRILSLPIYPGLTEQMQDRVVEELIRSVA</sequence>
<comment type="similarity">
    <text evidence="2 3">Belongs to the DegT/DnrJ/EryC1 family.</text>
</comment>
<keyword evidence="1 3" id="KW-0663">Pyridoxal phosphate</keyword>
<evidence type="ECO:0000256" key="3">
    <source>
        <dbReference type="RuleBase" id="RU004508"/>
    </source>
</evidence>
<keyword evidence="5" id="KW-1185">Reference proteome</keyword>
<name>A0ABP9LUK8_9MICO</name>
<dbReference type="InterPro" id="IPR015424">
    <property type="entry name" value="PyrdxlP-dep_Trfase"/>
</dbReference>
<dbReference type="PIRSF" id="PIRSF000390">
    <property type="entry name" value="PLP_StrS"/>
    <property type="match status" value="1"/>
</dbReference>
<evidence type="ECO:0000256" key="2">
    <source>
        <dbReference type="ARBA" id="ARBA00037999"/>
    </source>
</evidence>
<dbReference type="Gene3D" id="3.40.640.10">
    <property type="entry name" value="Type I PLP-dependent aspartate aminotransferase-like (Major domain)"/>
    <property type="match status" value="1"/>
</dbReference>
<gene>
    <name evidence="4" type="ORF">GCM10025760_00220</name>
</gene>
<proteinExistence type="inferred from homology"/>
<accession>A0ABP9LUK8</accession>
<evidence type="ECO:0000313" key="4">
    <source>
        <dbReference type="EMBL" id="GAA5083512.1"/>
    </source>
</evidence>
<organism evidence="4 5">
    <name type="scientific">Microbacterium yannicii</name>
    <dbReference type="NCBI Taxonomy" id="671622"/>
    <lineage>
        <taxon>Bacteria</taxon>
        <taxon>Bacillati</taxon>
        <taxon>Actinomycetota</taxon>
        <taxon>Actinomycetes</taxon>
        <taxon>Micrococcales</taxon>
        <taxon>Microbacteriaceae</taxon>
        <taxon>Microbacterium</taxon>
    </lineage>
</organism>
<dbReference type="PANTHER" id="PTHR30244:SF36">
    <property type="entry name" value="3-OXO-GLUCOSE-6-PHOSPHATE:GLUTAMATE AMINOTRANSFERASE"/>
    <property type="match status" value="1"/>
</dbReference>
<dbReference type="PANTHER" id="PTHR30244">
    <property type="entry name" value="TRANSAMINASE"/>
    <property type="match status" value="1"/>
</dbReference>
<dbReference type="InterPro" id="IPR000653">
    <property type="entry name" value="DegT/StrS_aminotransferase"/>
</dbReference>
<dbReference type="GO" id="GO:0008483">
    <property type="term" value="F:transaminase activity"/>
    <property type="evidence" value="ECO:0007669"/>
    <property type="project" value="UniProtKB-KW"/>
</dbReference>
<dbReference type="Proteomes" id="UP001501407">
    <property type="component" value="Unassembled WGS sequence"/>
</dbReference>
<dbReference type="InterPro" id="IPR015422">
    <property type="entry name" value="PyrdxlP-dep_Trfase_small"/>
</dbReference>
<keyword evidence="4" id="KW-0808">Transferase</keyword>
<evidence type="ECO:0000313" key="5">
    <source>
        <dbReference type="Proteomes" id="UP001501407"/>
    </source>
</evidence>